<evidence type="ECO:0000313" key="3">
    <source>
        <dbReference type="Proteomes" id="UP000184346"/>
    </source>
</evidence>
<reference evidence="2 3" key="1">
    <citation type="submission" date="2016-11" db="EMBL/GenBank/DDBJ databases">
        <authorList>
            <person name="Jaros S."/>
            <person name="Januszkiewicz K."/>
            <person name="Wedrychowicz H."/>
        </authorList>
    </citation>
    <scope>NUCLEOTIDE SEQUENCE [LARGE SCALE GENOMIC DNA]</scope>
    <source>
        <strain evidence="2 3">DSM 19980</strain>
    </source>
</reference>
<evidence type="ECO:0000313" key="2">
    <source>
        <dbReference type="EMBL" id="SHF30342.1"/>
    </source>
</evidence>
<feature type="region of interest" description="Disordered" evidence="1">
    <location>
        <begin position="43"/>
        <end position="67"/>
    </location>
</feature>
<feature type="compositionally biased region" description="Basic and acidic residues" evidence="1">
    <location>
        <begin position="43"/>
        <end position="52"/>
    </location>
</feature>
<gene>
    <name evidence="2" type="ORF">SAMN02745148_02289</name>
</gene>
<keyword evidence="3" id="KW-1185">Reference proteome</keyword>
<organism evidence="2 3">
    <name type="scientific">Modicisalibacter ilicicola DSM 19980</name>
    <dbReference type="NCBI Taxonomy" id="1121942"/>
    <lineage>
        <taxon>Bacteria</taxon>
        <taxon>Pseudomonadati</taxon>
        <taxon>Pseudomonadota</taxon>
        <taxon>Gammaproteobacteria</taxon>
        <taxon>Oceanospirillales</taxon>
        <taxon>Halomonadaceae</taxon>
        <taxon>Modicisalibacter</taxon>
    </lineage>
</organism>
<evidence type="ECO:0000256" key="1">
    <source>
        <dbReference type="SAM" id="MobiDB-lite"/>
    </source>
</evidence>
<protein>
    <submittedName>
        <fullName evidence="2">Uncharacterized protein</fullName>
    </submittedName>
</protein>
<accession>A0A1M5AKA7</accession>
<sequence length="67" mass="7636">MSTRQHALYKCLHCNLMVYIQAASPDKPPCPQCLHTDYERVEVPSPAPRDEPVDGVSIRYLPPKEDK</sequence>
<dbReference type="Proteomes" id="UP000184346">
    <property type="component" value="Unassembled WGS sequence"/>
</dbReference>
<dbReference type="EMBL" id="FQUJ01000009">
    <property type="protein sequence ID" value="SHF30342.1"/>
    <property type="molecule type" value="Genomic_DNA"/>
</dbReference>
<proteinExistence type="predicted"/>
<dbReference type="AlphaFoldDB" id="A0A1M5AKA7"/>
<name>A0A1M5AKA7_9GAMM</name>